<dbReference type="KEGG" id="gtt:GUITHDRAFT_150728"/>
<dbReference type="Proteomes" id="UP000011087">
    <property type="component" value="Unassembled WGS sequence"/>
</dbReference>
<dbReference type="PaxDb" id="55529-EKX52231"/>
<evidence type="ECO:0000313" key="4">
    <source>
        <dbReference type="Proteomes" id="UP000011087"/>
    </source>
</evidence>
<accession>L1JUI6</accession>
<evidence type="ECO:0000256" key="1">
    <source>
        <dbReference type="SAM" id="MobiDB-lite"/>
    </source>
</evidence>
<dbReference type="HOGENOM" id="CLU_3091370_0_0_1"/>
<proteinExistence type="predicted"/>
<gene>
    <name evidence="2" type="ORF">GUITHDRAFT_150728</name>
</gene>
<dbReference type="EMBL" id="JH992973">
    <property type="protein sequence ID" value="EKX52231.1"/>
    <property type="molecule type" value="Genomic_DNA"/>
</dbReference>
<reference evidence="2 4" key="1">
    <citation type="journal article" date="2012" name="Nature">
        <title>Algal genomes reveal evolutionary mosaicism and the fate of nucleomorphs.</title>
        <authorList>
            <consortium name="DOE Joint Genome Institute"/>
            <person name="Curtis B.A."/>
            <person name="Tanifuji G."/>
            <person name="Burki F."/>
            <person name="Gruber A."/>
            <person name="Irimia M."/>
            <person name="Maruyama S."/>
            <person name="Arias M.C."/>
            <person name="Ball S.G."/>
            <person name="Gile G.H."/>
            <person name="Hirakawa Y."/>
            <person name="Hopkins J.F."/>
            <person name="Kuo A."/>
            <person name="Rensing S.A."/>
            <person name="Schmutz J."/>
            <person name="Symeonidi A."/>
            <person name="Elias M."/>
            <person name="Eveleigh R.J."/>
            <person name="Herman E.K."/>
            <person name="Klute M.J."/>
            <person name="Nakayama T."/>
            <person name="Obornik M."/>
            <person name="Reyes-Prieto A."/>
            <person name="Armbrust E.V."/>
            <person name="Aves S.J."/>
            <person name="Beiko R.G."/>
            <person name="Coutinho P."/>
            <person name="Dacks J.B."/>
            <person name="Durnford D.G."/>
            <person name="Fast N.M."/>
            <person name="Green B.R."/>
            <person name="Grisdale C.J."/>
            <person name="Hempel F."/>
            <person name="Henrissat B."/>
            <person name="Hoppner M.P."/>
            <person name="Ishida K."/>
            <person name="Kim E."/>
            <person name="Koreny L."/>
            <person name="Kroth P.G."/>
            <person name="Liu Y."/>
            <person name="Malik S.B."/>
            <person name="Maier U.G."/>
            <person name="McRose D."/>
            <person name="Mock T."/>
            <person name="Neilson J.A."/>
            <person name="Onodera N.T."/>
            <person name="Poole A.M."/>
            <person name="Pritham E.J."/>
            <person name="Richards T.A."/>
            <person name="Rocap G."/>
            <person name="Roy S.W."/>
            <person name="Sarai C."/>
            <person name="Schaack S."/>
            <person name="Shirato S."/>
            <person name="Slamovits C.H."/>
            <person name="Spencer D.F."/>
            <person name="Suzuki S."/>
            <person name="Worden A.Z."/>
            <person name="Zauner S."/>
            <person name="Barry K."/>
            <person name="Bell C."/>
            <person name="Bharti A.K."/>
            <person name="Crow J.A."/>
            <person name="Grimwood J."/>
            <person name="Kramer R."/>
            <person name="Lindquist E."/>
            <person name="Lucas S."/>
            <person name="Salamov A."/>
            <person name="McFadden G.I."/>
            <person name="Lane C.E."/>
            <person name="Keeling P.J."/>
            <person name="Gray M.W."/>
            <person name="Grigoriev I.V."/>
            <person name="Archibald J.M."/>
        </authorList>
    </citation>
    <scope>NUCLEOTIDE SEQUENCE</scope>
    <source>
        <strain evidence="2 4">CCMP2712</strain>
    </source>
</reference>
<name>L1JUI6_GUITC</name>
<dbReference type="EnsemblProtists" id="EKX52231">
    <property type="protein sequence ID" value="EKX52231"/>
    <property type="gene ID" value="GUITHDRAFT_150728"/>
</dbReference>
<evidence type="ECO:0000313" key="3">
    <source>
        <dbReference type="EnsemblProtists" id="EKX52231"/>
    </source>
</evidence>
<protein>
    <submittedName>
        <fullName evidence="2 3">Uncharacterized protein</fullName>
    </submittedName>
</protein>
<reference evidence="3" key="3">
    <citation type="submission" date="2016-03" db="UniProtKB">
        <authorList>
            <consortium name="EnsemblProtists"/>
        </authorList>
    </citation>
    <scope>IDENTIFICATION</scope>
</reference>
<organism evidence="2">
    <name type="scientific">Guillardia theta (strain CCMP2712)</name>
    <name type="common">Cryptophyte</name>
    <dbReference type="NCBI Taxonomy" id="905079"/>
    <lineage>
        <taxon>Eukaryota</taxon>
        <taxon>Cryptophyceae</taxon>
        <taxon>Pyrenomonadales</taxon>
        <taxon>Geminigeraceae</taxon>
        <taxon>Guillardia</taxon>
    </lineage>
</organism>
<dbReference type="AlphaFoldDB" id="L1JUI6"/>
<feature type="compositionally biased region" description="Polar residues" evidence="1">
    <location>
        <begin position="1"/>
        <end position="11"/>
    </location>
</feature>
<evidence type="ECO:0000313" key="2">
    <source>
        <dbReference type="EMBL" id="EKX52231.1"/>
    </source>
</evidence>
<keyword evidence="4" id="KW-1185">Reference proteome</keyword>
<feature type="region of interest" description="Disordered" evidence="1">
    <location>
        <begin position="1"/>
        <end position="52"/>
    </location>
</feature>
<dbReference type="GeneID" id="17308833"/>
<reference evidence="4" key="2">
    <citation type="submission" date="2012-11" db="EMBL/GenBank/DDBJ databases">
        <authorList>
            <person name="Kuo A."/>
            <person name="Curtis B.A."/>
            <person name="Tanifuji G."/>
            <person name="Burki F."/>
            <person name="Gruber A."/>
            <person name="Irimia M."/>
            <person name="Maruyama S."/>
            <person name="Arias M.C."/>
            <person name="Ball S.G."/>
            <person name="Gile G.H."/>
            <person name="Hirakawa Y."/>
            <person name="Hopkins J.F."/>
            <person name="Rensing S.A."/>
            <person name="Schmutz J."/>
            <person name="Symeonidi A."/>
            <person name="Elias M."/>
            <person name="Eveleigh R.J."/>
            <person name="Herman E.K."/>
            <person name="Klute M.J."/>
            <person name="Nakayama T."/>
            <person name="Obornik M."/>
            <person name="Reyes-Prieto A."/>
            <person name="Armbrust E.V."/>
            <person name="Aves S.J."/>
            <person name="Beiko R.G."/>
            <person name="Coutinho P."/>
            <person name="Dacks J.B."/>
            <person name="Durnford D.G."/>
            <person name="Fast N.M."/>
            <person name="Green B.R."/>
            <person name="Grisdale C."/>
            <person name="Hempe F."/>
            <person name="Henrissat B."/>
            <person name="Hoppner M.P."/>
            <person name="Ishida K.-I."/>
            <person name="Kim E."/>
            <person name="Koreny L."/>
            <person name="Kroth P.G."/>
            <person name="Liu Y."/>
            <person name="Malik S.-B."/>
            <person name="Maier U.G."/>
            <person name="McRose D."/>
            <person name="Mock T."/>
            <person name="Neilson J.A."/>
            <person name="Onodera N.T."/>
            <person name="Poole A.M."/>
            <person name="Pritham E.J."/>
            <person name="Richards T.A."/>
            <person name="Rocap G."/>
            <person name="Roy S.W."/>
            <person name="Sarai C."/>
            <person name="Schaack S."/>
            <person name="Shirato S."/>
            <person name="Slamovits C.H."/>
            <person name="Spencer D.F."/>
            <person name="Suzuki S."/>
            <person name="Worden A.Z."/>
            <person name="Zauner S."/>
            <person name="Barry K."/>
            <person name="Bell C."/>
            <person name="Bharti A.K."/>
            <person name="Crow J.A."/>
            <person name="Grimwood J."/>
            <person name="Kramer R."/>
            <person name="Lindquist E."/>
            <person name="Lucas S."/>
            <person name="Salamov A."/>
            <person name="McFadden G.I."/>
            <person name="Lane C.E."/>
            <person name="Keeling P.J."/>
            <person name="Gray M.W."/>
            <person name="Grigoriev I.V."/>
            <person name="Archibald J.M."/>
        </authorList>
    </citation>
    <scope>NUCLEOTIDE SEQUENCE</scope>
    <source>
        <strain evidence="4">CCMP2712</strain>
    </source>
</reference>
<dbReference type="RefSeq" id="XP_005839211.1">
    <property type="nucleotide sequence ID" value="XM_005839154.1"/>
</dbReference>
<sequence length="52" mass="5720">MRWGIHQSQGRSEVRLPTCQTGSYPHRKGWMTAQKSGGKGNTYTGVDAVQQG</sequence>